<dbReference type="RefSeq" id="XP_009060096.1">
    <property type="nucleotide sequence ID" value="XM_009061848.1"/>
</dbReference>
<dbReference type="GO" id="GO:0006508">
    <property type="term" value="P:proteolysis"/>
    <property type="evidence" value="ECO:0007669"/>
    <property type="project" value="InterPro"/>
</dbReference>
<dbReference type="KEGG" id="lgi:LOTGIDRAFT_228989"/>
<dbReference type="CTD" id="20247857"/>
<dbReference type="OrthoDB" id="6116485at2759"/>
<dbReference type="GO" id="GO:0006915">
    <property type="term" value="P:apoptotic process"/>
    <property type="evidence" value="ECO:0007669"/>
    <property type="project" value="TreeGrafter"/>
</dbReference>
<organism evidence="6 7">
    <name type="scientific">Lottia gigantea</name>
    <name type="common">Giant owl limpet</name>
    <dbReference type="NCBI Taxonomy" id="225164"/>
    <lineage>
        <taxon>Eukaryota</taxon>
        <taxon>Metazoa</taxon>
        <taxon>Spiralia</taxon>
        <taxon>Lophotrochozoa</taxon>
        <taxon>Mollusca</taxon>
        <taxon>Gastropoda</taxon>
        <taxon>Patellogastropoda</taxon>
        <taxon>Lottioidea</taxon>
        <taxon>Lottiidae</taxon>
        <taxon>Lottia</taxon>
    </lineage>
</organism>
<dbReference type="InterPro" id="IPR001309">
    <property type="entry name" value="Pept_C14_p20"/>
</dbReference>
<dbReference type="PANTHER" id="PTHR10454:SF210">
    <property type="entry name" value="CASPASE-2"/>
    <property type="match status" value="1"/>
</dbReference>
<comment type="similarity">
    <text evidence="1 2">Belongs to the peptidase C14A family.</text>
</comment>
<dbReference type="InterPro" id="IPR011600">
    <property type="entry name" value="Pept_C14_caspase"/>
</dbReference>
<dbReference type="InterPro" id="IPR016129">
    <property type="entry name" value="Caspase_his_AS"/>
</dbReference>
<dbReference type="AlphaFoldDB" id="V3ZXE5"/>
<dbReference type="Proteomes" id="UP000030746">
    <property type="component" value="Unassembled WGS sequence"/>
</dbReference>
<dbReference type="PROSITE" id="PS50207">
    <property type="entry name" value="CASPASE_P10"/>
    <property type="match status" value="1"/>
</dbReference>
<dbReference type="InterPro" id="IPR002138">
    <property type="entry name" value="Pept_C14_p10"/>
</dbReference>
<name>V3ZXE5_LOTGI</name>
<dbReference type="GO" id="GO:0004197">
    <property type="term" value="F:cysteine-type endopeptidase activity"/>
    <property type="evidence" value="ECO:0007669"/>
    <property type="project" value="InterPro"/>
</dbReference>
<dbReference type="Pfam" id="PF00656">
    <property type="entry name" value="Peptidase_C14"/>
    <property type="match status" value="1"/>
</dbReference>
<dbReference type="OMA" id="YEGCKQM"/>
<dbReference type="HOGENOM" id="CLU_036904_2_1_1"/>
<sequence length="342" mass="39189">MAEERIESFDETNWMVSDEEGDVDSSDSEFEDREGKVVDISVCEEVKQKLKEHYSENSHHEYEHYNGKNLMIVIQNKDFHESRQRHGSTADVENLKKTFKRLGFIVKTFKNLSGEKMDVKLRKARQKFNHKDASCFACVILSHGNQYETGDYERKDSVLGVDEQAISIEYVMKIFNNDNCPDLMGKPRLFFIQACRGKGYDKGAETLVPVEDSSNSNVEQISSELEETYIEATSGDYSPPVTTFTYPTPCYSDSMVMFASPPGYAAYARKGGSIFVSCLCDEFQIYNRKHNFFQILSRVANQMALDFETSNVVEDTDYEKCKIVPCIHSCLTRDVKFQILDD</sequence>
<dbReference type="GeneID" id="20247857"/>
<evidence type="ECO:0000313" key="6">
    <source>
        <dbReference type="EMBL" id="ESO89052.1"/>
    </source>
</evidence>
<evidence type="ECO:0000256" key="2">
    <source>
        <dbReference type="RuleBase" id="RU003971"/>
    </source>
</evidence>
<dbReference type="InterPro" id="IPR002398">
    <property type="entry name" value="Pept_C14"/>
</dbReference>
<dbReference type="InterPro" id="IPR029030">
    <property type="entry name" value="Caspase-like_dom_sf"/>
</dbReference>
<feature type="domain" description="Caspase family p20" evidence="5">
    <location>
        <begin position="67"/>
        <end position="199"/>
    </location>
</feature>
<dbReference type="EMBL" id="KB202619">
    <property type="protein sequence ID" value="ESO89052.1"/>
    <property type="molecule type" value="Genomic_DNA"/>
</dbReference>
<evidence type="ECO:0000259" key="4">
    <source>
        <dbReference type="PROSITE" id="PS50207"/>
    </source>
</evidence>
<protein>
    <recommendedName>
        <fullName evidence="8">Caspase family p20 domain-containing protein</fullName>
    </recommendedName>
</protein>
<evidence type="ECO:0000259" key="5">
    <source>
        <dbReference type="PROSITE" id="PS50208"/>
    </source>
</evidence>
<accession>V3ZXE5</accession>
<reference evidence="6 7" key="1">
    <citation type="journal article" date="2013" name="Nature">
        <title>Insights into bilaterian evolution from three spiralian genomes.</title>
        <authorList>
            <person name="Simakov O."/>
            <person name="Marletaz F."/>
            <person name="Cho S.J."/>
            <person name="Edsinger-Gonzales E."/>
            <person name="Havlak P."/>
            <person name="Hellsten U."/>
            <person name="Kuo D.H."/>
            <person name="Larsson T."/>
            <person name="Lv J."/>
            <person name="Arendt D."/>
            <person name="Savage R."/>
            <person name="Osoegawa K."/>
            <person name="de Jong P."/>
            <person name="Grimwood J."/>
            <person name="Chapman J.A."/>
            <person name="Shapiro H."/>
            <person name="Aerts A."/>
            <person name="Otillar R.P."/>
            <person name="Terry A.Y."/>
            <person name="Boore J.L."/>
            <person name="Grigoriev I.V."/>
            <person name="Lindberg D.R."/>
            <person name="Seaver E.C."/>
            <person name="Weisblat D.A."/>
            <person name="Putnam N.H."/>
            <person name="Rokhsar D.S."/>
        </authorList>
    </citation>
    <scope>NUCLEOTIDE SEQUENCE [LARGE SCALE GENOMIC DNA]</scope>
</reference>
<dbReference type="InterPro" id="IPR015917">
    <property type="entry name" value="Pept_C14A"/>
</dbReference>
<dbReference type="PANTHER" id="PTHR10454">
    <property type="entry name" value="CASPASE"/>
    <property type="match status" value="1"/>
</dbReference>
<gene>
    <name evidence="6" type="ORF">LOTGIDRAFT_228989</name>
</gene>
<keyword evidence="7" id="KW-1185">Reference proteome</keyword>
<dbReference type="STRING" id="225164.V3ZXE5"/>
<dbReference type="Gene3D" id="3.30.70.1470">
    <property type="entry name" value="Caspase-like"/>
    <property type="match status" value="1"/>
</dbReference>
<feature type="compositionally biased region" description="Acidic residues" evidence="3">
    <location>
        <begin position="17"/>
        <end position="32"/>
    </location>
</feature>
<feature type="domain" description="Caspase family p10" evidence="4">
    <location>
        <begin position="244"/>
        <end position="337"/>
    </location>
</feature>
<dbReference type="PROSITE" id="PS01121">
    <property type="entry name" value="CASPASE_HIS"/>
    <property type="match status" value="1"/>
</dbReference>
<dbReference type="GO" id="GO:0043525">
    <property type="term" value="P:positive regulation of neuron apoptotic process"/>
    <property type="evidence" value="ECO:0007669"/>
    <property type="project" value="TreeGrafter"/>
</dbReference>
<proteinExistence type="inferred from homology"/>
<dbReference type="GO" id="GO:0005737">
    <property type="term" value="C:cytoplasm"/>
    <property type="evidence" value="ECO:0007669"/>
    <property type="project" value="TreeGrafter"/>
</dbReference>
<evidence type="ECO:0000256" key="3">
    <source>
        <dbReference type="SAM" id="MobiDB-lite"/>
    </source>
</evidence>
<feature type="region of interest" description="Disordered" evidence="3">
    <location>
        <begin position="1"/>
        <end position="34"/>
    </location>
</feature>
<dbReference type="SUPFAM" id="SSF52129">
    <property type="entry name" value="Caspase-like"/>
    <property type="match status" value="1"/>
</dbReference>
<dbReference type="SMART" id="SM00115">
    <property type="entry name" value="CASc"/>
    <property type="match status" value="1"/>
</dbReference>
<evidence type="ECO:0008006" key="8">
    <source>
        <dbReference type="Google" id="ProtNLM"/>
    </source>
</evidence>
<dbReference type="Gene3D" id="3.40.50.1460">
    <property type="match status" value="1"/>
</dbReference>
<dbReference type="PRINTS" id="PR00376">
    <property type="entry name" value="IL1BCENZYME"/>
</dbReference>
<evidence type="ECO:0000313" key="7">
    <source>
        <dbReference type="Proteomes" id="UP000030746"/>
    </source>
</evidence>
<evidence type="ECO:0000256" key="1">
    <source>
        <dbReference type="ARBA" id="ARBA00010134"/>
    </source>
</evidence>
<dbReference type="PROSITE" id="PS50208">
    <property type="entry name" value="CASPASE_P20"/>
    <property type="match status" value="1"/>
</dbReference>